<dbReference type="AlphaFoldDB" id="A0A2S5GB65"/>
<evidence type="ECO:0000313" key="2">
    <source>
        <dbReference type="EMBL" id="PPA70165.1"/>
    </source>
</evidence>
<comment type="caution">
    <text evidence="2">The sequence shown here is derived from an EMBL/GenBank/DDBJ whole genome shotgun (WGS) entry which is preliminary data.</text>
</comment>
<feature type="region of interest" description="Disordered" evidence="1">
    <location>
        <begin position="1"/>
        <end position="21"/>
    </location>
</feature>
<proteinExistence type="predicted"/>
<name>A0A2S5GB65_9BACL</name>
<dbReference type="Proteomes" id="UP000239047">
    <property type="component" value="Unassembled WGS sequence"/>
</dbReference>
<accession>A0A2S5GB65</accession>
<evidence type="ECO:0000256" key="1">
    <source>
        <dbReference type="SAM" id="MobiDB-lite"/>
    </source>
</evidence>
<dbReference type="EMBL" id="PREZ01000004">
    <property type="protein sequence ID" value="PPA70165.1"/>
    <property type="molecule type" value="Genomic_DNA"/>
</dbReference>
<keyword evidence="3" id="KW-1185">Reference proteome</keyword>
<protein>
    <submittedName>
        <fullName evidence="2">Uncharacterized protein</fullName>
    </submittedName>
</protein>
<sequence length="78" mass="8916">MLGVTKKRPTETAVTNSHAARSRLDKERYNMDLSSKIDIDALLKKKNIKPLNIDESGRIKIDHSDPTQAKLAEDWLRE</sequence>
<organism evidence="2 3">
    <name type="scientific">Jeotgalibacillus proteolyticus</name>
    <dbReference type="NCBI Taxonomy" id="2082395"/>
    <lineage>
        <taxon>Bacteria</taxon>
        <taxon>Bacillati</taxon>
        <taxon>Bacillota</taxon>
        <taxon>Bacilli</taxon>
        <taxon>Bacillales</taxon>
        <taxon>Caryophanaceae</taxon>
        <taxon>Jeotgalibacillus</taxon>
    </lineage>
</organism>
<evidence type="ECO:0000313" key="3">
    <source>
        <dbReference type="Proteomes" id="UP000239047"/>
    </source>
</evidence>
<gene>
    <name evidence="2" type="ORF">C4B60_11295</name>
</gene>
<reference evidence="2 3" key="1">
    <citation type="submission" date="2018-02" db="EMBL/GenBank/DDBJ databases">
        <title>Jeotgalibacillus proteolyticum sp. nov. a protease producing bacterium isolated from ocean sediments of Laizhou Bay.</title>
        <authorList>
            <person name="Li Y."/>
        </authorList>
    </citation>
    <scope>NUCLEOTIDE SEQUENCE [LARGE SCALE GENOMIC DNA]</scope>
    <source>
        <strain evidence="2 3">22-7</strain>
    </source>
</reference>
<dbReference type="RefSeq" id="WP_104058114.1">
    <property type="nucleotide sequence ID" value="NZ_PREZ01000004.1"/>
</dbReference>